<dbReference type="Gene3D" id="3.40.50.2000">
    <property type="entry name" value="Glycogen Phosphorylase B"/>
    <property type="match status" value="2"/>
</dbReference>
<keyword evidence="3" id="KW-1185">Reference proteome</keyword>
<evidence type="ECO:0000313" key="2">
    <source>
        <dbReference type="EMBL" id="ATJ82671.1"/>
    </source>
</evidence>
<protein>
    <recommendedName>
        <fullName evidence="1">Glycosyl transferase family 1 domain-containing protein</fullName>
    </recommendedName>
</protein>
<accession>A0A291P747</accession>
<gene>
    <name evidence="2" type="ORF">BEI_1684</name>
</gene>
<dbReference type="InterPro" id="IPR001296">
    <property type="entry name" value="Glyco_trans_1"/>
</dbReference>
<name>A0A291P747_9GAMM</name>
<dbReference type="Pfam" id="PF00534">
    <property type="entry name" value="Glycos_transf_1"/>
    <property type="match status" value="1"/>
</dbReference>
<dbReference type="Proteomes" id="UP000219993">
    <property type="component" value="Chromosome"/>
</dbReference>
<feature type="domain" description="Glycosyl transferase family 1" evidence="1">
    <location>
        <begin position="186"/>
        <end position="307"/>
    </location>
</feature>
<proteinExistence type="predicted"/>
<dbReference type="InterPro" id="IPR050194">
    <property type="entry name" value="Glycosyltransferase_grp1"/>
</dbReference>
<organism evidence="2 3">
    <name type="scientific">Halomonas beimenensis</name>
    <dbReference type="NCBI Taxonomy" id="475662"/>
    <lineage>
        <taxon>Bacteria</taxon>
        <taxon>Pseudomonadati</taxon>
        <taxon>Pseudomonadota</taxon>
        <taxon>Gammaproteobacteria</taxon>
        <taxon>Oceanospirillales</taxon>
        <taxon>Halomonadaceae</taxon>
        <taxon>Halomonas</taxon>
    </lineage>
</organism>
<dbReference type="KEGG" id="hbe:BEI_1684"/>
<dbReference type="PANTHER" id="PTHR45947">
    <property type="entry name" value="SULFOQUINOVOSYL TRANSFERASE SQD2"/>
    <property type="match status" value="1"/>
</dbReference>
<reference evidence="2 3" key="1">
    <citation type="journal article" date="2017" name="Sci. Rep.">
        <title>Revealing the Saline Adaptation Strategies of the Halophilic Bacterium Halomonas beimenensis through High-throughput Omics and Transposon Mutagenesis Approaches.</title>
        <authorList>
            <person name="Chen Y.H."/>
            <person name="Lin S.S."/>
            <person name="Shyu Y.T."/>
        </authorList>
    </citation>
    <scope>NUCLEOTIDE SEQUENCE [LARGE SCALE GENOMIC DNA]</scope>
    <source>
        <strain evidence="2 3">NTU-111</strain>
    </source>
</reference>
<dbReference type="EMBL" id="CP021435">
    <property type="protein sequence ID" value="ATJ82671.1"/>
    <property type="molecule type" value="Genomic_DNA"/>
</dbReference>
<evidence type="ECO:0000313" key="3">
    <source>
        <dbReference type="Proteomes" id="UP000219993"/>
    </source>
</evidence>
<dbReference type="PANTHER" id="PTHR45947:SF3">
    <property type="entry name" value="SULFOQUINOVOSYL TRANSFERASE SQD2"/>
    <property type="match status" value="1"/>
</dbReference>
<dbReference type="CDD" id="cd03801">
    <property type="entry name" value="GT4_PimA-like"/>
    <property type="match status" value="1"/>
</dbReference>
<dbReference type="GO" id="GO:0016757">
    <property type="term" value="F:glycosyltransferase activity"/>
    <property type="evidence" value="ECO:0007669"/>
    <property type="project" value="InterPro"/>
</dbReference>
<dbReference type="OrthoDB" id="9802525at2"/>
<sequence>MQIIAIQDRQIKNHLAGLERLAERRKKNLEYHQFSILRPILASLVKFDVQRISSEMKLAARFLWLLLRLPLMKRSIIILGIAPYDIRIVLLCPFLARHHVYMHNSWPTWSPLATSPKPKYFGLTCKIWRHLVPSMAKGIFCVSQATADSIRYHYPNWPECTIVGHSIDESWIITHDELMTKGWSRNVVYVGRMVAEKGIEDLIKLATKLPDFQFHFVGSGPMVDTVLNAELPNTRCYGHVSSRSEMARIIDTCSIIAQPSKSTSSWTEAFGIGVLEGMARGLVPITTDSYGSLAVLGPGLRNLAVPQDDYVSQFLSFARSFDTSRNMALRVKSWERAASFSTDAIATIWESLLVRTEALA</sequence>
<dbReference type="SUPFAM" id="SSF53756">
    <property type="entry name" value="UDP-Glycosyltransferase/glycogen phosphorylase"/>
    <property type="match status" value="1"/>
</dbReference>
<dbReference type="RefSeq" id="WP_097789084.1">
    <property type="nucleotide sequence ID" value="NZ_BAAADT010000033.1"/>
</dbReference>
<dbReference type="AlphaFoldDB" id="A0A291P747"/>
<evidence type="ECO:0000259" key="1">
    <source>
        <dbReference type="Pfam" id="PF00534"/>
    </source>
</evidence>